<dbReference type="Pfam" id="PF10722">
    <property type="entry name" value="YbjN"/>
    <property type="match status" value="1"/>
</dbReference>
<evidence type="ECO:0000313" key="2">
    <source>
        <dbReference type="Proteomes" id="UP000293764"/>
    </source>
</evidence>
<dbReference type="CDD" id="cd17511">
    <property type="entry name" value="YbjN_AmyR-like"/>
    <property type="match status" value="1"/>
</dbReference>
<sequence length="177" mass="19698">MRPEALTGWISRVFGNARPKPTVASTPPEHTTPLTRDRVAAYLAGRGYQYLVDEDGDLTGMWEGSRFWFLLLGDHHEILQVRGRWHRTLPVLQRPSVLLAANDWNRERIWPKVYVREEDDELALYSEVSVDLEHGVTDTQLSQLLACGLGTGVQMFTALDAVLPGSPPPPTGPPSAS</sequence>
<proteinExistence type="predicted"/>
<keyword evidence="2" id="KW-1185">Reference proteome</keyword>
<dbReference type="RefSeq" id="WP_130101192.1">
    <property type="nucleotide sequence ID" value="NZ_SDWW01000005.1"/>
</dbReference>
<accession>A0A4Q5N2N6</accession>
<reference evidence="1 2" key="1">
    <citation type="submission" date="2019-01" db="EMBL/GenBank/DDBJ databases">
        <title>Novel species of Cellulomonas.</title>
        <authorList>
            <person name="Liu Q."/>
            <person name="Xin Y.-H."/>
        </authorList>
    </citation>
    <scope>NUCLEOTIDE SEQUENCE [LARGE SCALE GENOMIC DNA]</scope>
    <source>
        <strain evidence="1 2">HLT2-17</strain>
    </source>
</reference>
<name>A0A4Q5N2N6_9MICO</name>
<dbReference type="Proteomes" id="UP000293764">
    <property type="component" value="Unassembled WGS sequence"/>
</dbReference>
<evidence type="ECO:0000313" key="1">
    <source>
        <dbReference type="EMBL" id="RYV52452.1"/>
    </source>
</evidence>
<dbReference type="InterPro" id="IPR019660">
    <property type="entry name" value="Put_sensory_transdc_reg_YbjN"/>
</dbReference>
<protein>
    <submittedName>
        <fullName evidence="1">YbjN domain-containing protein</fullName>
    </submittedName>
</protein>
<dbReference type="EMBL" id="SDWW01000005">
    <property type="protein sequence ID" value="RYV52452.1"/>
    <property type="molecule type" value="Genomic_DNA"/>
</dbReference>
<organism evidence="1 2">
    <name type="scientific">Pengzhenrongella frigida</name>
    <dbReference type="NCBI Taxonomy" id="1259133"/>
    <lineage>
        <taxon>Bacteria</taxon>
        <taxon>Bacillati</taxon>
        <taxon>Actinomycetota</taxon>
        <taxon>Actinomycetes</taxon>
        <taxon>Micrococcales</taxon>
        <taxon>Pengzhenrongella</taxon>
    </lineage>
</organism>
<dbReference type="AlphaFoldDB" id="A0A4Q5N2N6"/>
<comment type="caution">
    <text evidence="1">The sequence shown here is derived from an EMBL/GenBank/DDBJ whole genome shotgun (WGS) entry which is preliminary data.</text>
</comment>
<gene>
    <name evidence="1" type="ORF">EUA98_03040</name>
</gene>
<dbReference type="OrthoDB" id="3256964at2"/>